<name>N2A9J5_9FIRM</name>
<gene>
    <name evidence="1" type="ORF">C823_03835</name>
</gene>
<evidence type="ECO:0000313" key="1">
    <source>
        <dbReference type="EMBL" id="EMZ22790.1"/>
    </source>
</evidence>
<keyword evidence="2" id="KW-1185">Reference proteome</keyword>
<comment type="caution">
    <text evidence="1">The sequence shown here is derived from an EMBL/GenBank/DDBJ whole genome shotgun (WGS) entry which is preliminary data.</text>
</comment>
<dbReference type="AlphaFoldDB" id="N2A9J5"/>
<dbReference type="EMBL" id="AQFT01000117">
    <property type="protein sequence ID" value="EMZ22790.1"/>
    <property type="molecule type" value="Genomic_DNA"/>
</dbReference>
<dbReference type="HOGENOM" id="CLU_3251691_0_0_9"/>
<reference evidence="1 2" key="1">
    <citation type="journal article" date="2014" name="Genome Announc.">
        <title>Draft genome sequences of the altered schaedler flora, a defined bacterial community from gnotobiotic mice.</title>
        <authorList>
            <person name="Wannemuehler M.J."/>
            <person name="Overstreet A.M."/>
            <person name="Ward D.V."/>
            <person name="Phillips G.J."/>
        </authorList>
    </citation>
    <scope>NUCLEOTIDE SEQUENCE [LARGE SCALE GENOMIC DNA]</scope>
    <source>
        <strain evidence="1 2">ASF492</strain>
    </source>
</reference>
<dbReference type="PATRIC" id="fig|1235802.3.peg.4053"/>
<dbReference type="Proteomes" id="UP000012589">
    <property type="component" value="Unassembled WGS sequence"/>
</dbReference>
<dbReference type="eggNOG" id="ENOG502ZIVB">
    <property type="taxonomic scope" value="Bacteria"/>
</dbReference>
<organism evidence="1 2">
    <name type="scientific">Eubacterium plexicaudatum ASF492</name>
    <dbReference type="NCBI Taxonomy" id="1235802"/>
    <lineage>
        <taxon>Bacteria</taxon>
        <taxon>Bacillati</taxon>
        <taxon>Bacillota</taxon>
        <taxon>Clostridia</taxon>
        <taxon>Eubacteriales</taxon>
        <taxon>Eubacteriaceae</taxon>
        <taxon>Eubacterium</taxon>
    </lineage>
</organism>
<proteinExistence type="predicted"/>
<sequence length="42" mass="4090">MGMGMATGTDKAHDAEAVADLGAAYKVHQGAVIVGMDAAGSL</sequence>
<accession>N2A9J5</accession>
<evidence type="ECO:0000313" key="2">
    <source>
        <dbReference type="Proteomes" id="UP000012589"/>
    </source>
</evidence>
<protein>
    <submittedName>
        <fullName evidence="1">Uncharacterized protein</fullName>
    </submittedName>
</protein>